<organism evidence="4 5">
    <name type="scientific">Oncorhynchus tshawytscha</name>
    <name type="common">Chinook salmon</name>
    <name type="synonym">Salmo tshawytscha</name>
    <dbReference type="NCBI Taxonomy" id="74940"/>
    <lineage>
        <taxon>Eukaryota</taxon>
        <taxon>Metazoa</taxon>
        <taxon>Chordata</taxon>
        <taxon>Craniata</taxon>
        <taxon>Vertebrata</taxon>
        <taxon>Euteleostomi</taxon>
        <taxon>Actinopterygii</taxon>
        <taxon>Neopterygii</taxon>
        <taxon>Teleostei</taxon>
        <taxon>Protacanthopterygii</taxon>
        <taxon>Salmoniformes</taxon>
        <taxon>Salmonidae</taxon>
        <taxon>Salmoninae</taxon>
        <taxon>Oncorhynchus</taxon>
    </lineage>
</organism>
<accession>A0AAZ3S9A1</accession>
<dbReference type="PANTHER" id="PTHR22406">
    <property type="entry name" value="NASCENT POLYPEPTIDE-ASSOCIATED COMPLEX SUBUNIT ALPHA, MUSCLE-SPECIFIC FORM"/>
    <property type="match status" value="1"/>
</dbReference>
<evidence type="ECO:0000256" key="1">
    <source>
        <dbReference type="ARBA" id="ARBA00006652"/>
    </source>
</evidence>
<keyword evidence="2" id="KW-0175">Coiled coil</keyword>
<evidence type="ECO:0000256" key="2">
    <source>
        <dbReference type="ARBA" id="ARBA00023054"/>
    </source>
</evidence>
<dbReference type="Proteomes" id="UP000694402">
    <property type="component" value="Unassembled WGS sequence"/>
</dbReference>
<dbReference type="GO" id="GO:0007020">
    <property type="term" value="P:microtubule nucleation"/>
    <property type="evidence" value="ECO:0007669"/>
    <property type="project" value="TreeGrafter"/>
</dbReference>
<feature type="compositionally biased region" description="Low complexity" evidence="3">
    <location>
        <begin position="75"/>
        <end position="89"/>
    </location>
</feature>
<evidence type="ECO:0000256" key="3">
    <source>
        <dbReference type="SAM" id="MobiDB-lite"/>
    </source>
</evidence>
<dbReference type="GeneTree" id="ENSGT00390000017860"/>
<evidence type="ECO:0000313" key="5">
    <source>
        <dbReference type="Proteomes" id="UP000694402"/>
    </source>
</evidence>
<dbReference type="PANTHER" id="PTHR22406:SF4">
    <property type="entry name" value="SLAIN MOTIF-CONTAINING PROTEIN 2"/>
    <property type="match status" value="1"/>
</dbReference>
<dbReference type="GO" id="GO:0031116">
    <property type="term" value="P:positive regulation of microtubule polymerization"/>
    <property type="evidence" value="ECO:0007669"/>
    <property type="project" value="TreeGrafter"/>
</dbReference>
<proteinExistence type="inferred from homology"/>
<name>A0AAZ3S9A1_ONCTS</name>
<comment type="similarity">
    <text evidence="1">Belongs to the SLAIN motif-containing family.</text>
</comment>
<feature type="region of interest" description="Disordered" evidence="3">
    <location>
        <begin position="41"/>
        <end position="141"/>
    </location>
</feature>
<dbReference type="AlphaFoldDB" id="A0AAZ3S9A1"/>
<reference evidence="4" key="2">
    <citation type="submission" date="2025-08" db="UniProtKB">
        <authorList>
            <consortium name="Ensembl"/>
        </authorList>
    </citation>
    <scope>IDENTIFICATION</scope>
</reference>
<dbReference type="Ensembl" id="ENSOTST00005145363.1">
    <property type="protein sequence ID" value="ENSOTSP00005149657.1"/>
    <property type="gene ID" value="ENSOTSG00005068012.1"/>
</dbReference>
<protein>
    <submittedName>
        <fullName evidence="4">Uncharacterized protein</fullName>
    </submittedName>
</protein>
<dbReference type="GO" id="GO:0035371">
    <property type="term" value="C:microtubule plus-end"/>
    <property type="evidence" value="ECO:0007669"/>
    <property type="project" value="TreeGrafter"/>
</dbReference>
<dbReference type="GO" id="GO:0031122">
    <property type="term" value="P:cytoplasmic microtubule organization"/>
    <property type="evidence" value="ECO:0007669"/>
    <property type="project" value="TreeGrafter"/>
</dbReference>
<feature type="compositionally biased region" description="Pro residues" evidence="3">
    <location>
        <begin position="45"/>
        <end position="54"/>
    </location>
</feature>
<sequence length="141" mass="14774">MCLRSLWCSLLGRPLRPQTSVVGIIRVIYKPSLHTTVYCTDLSPPLSPAPPVPSPSKLRTPATPSPLALRQPVKATSTPGSGASTPTRSLGPARSSLPRPSAGGGGGGIPVPRSKLAQPVRRSLPAPRTYSGGENWREGCY</sequence>
<dbReference type="Pfam" id="PF15301">
    <property type="entry name" value="SLAIN"/>
    <property type="match status" value="1"/>
</dbReference>
<dbReference type="InterPro" id="IPR026179">
    <property type="entry name" value="Slain"/>
</dbReference>
<keyword evidence="5" id="KW-1185">Reference proteome</keyword>
<evidence type="ECO:0000313" key="4">
    <source>
        <dbReference type="Ensembl" id="ENSOTSP00005149657.1"/>
    </source>
</evidence>
<reference evidence="4" key="3">
    <citation type="submission" date="2025-09" db="UniProtKB">
        <authorList>
            <consortium name="Ensembl"/>
        </authorList>
    </citation>
    <scope>IDENTIFICATION</scope>
</reference>
<reference evidence="5" key="1">
    <citation type="journal article" date="2018" name="PLoS ONE">
        <title>Chinook salmon (Oncorhynchus tshawytscha) genome and transcriptome.</title>
        <authorList>
            <person name="Christensen K.A."/>
            <person name="Leong J.S."/>
            <person name="Sakhrani D."/>
            <person name="Biagi C.A."/>
            <person name="Minkley D.R."/>
            <person name="Withler R.E."/>
            <person name="Rondeau E.B."/>
            <person name="Koop B.F."/>
            <person name="Devlin R.H."/>
        </authorList>
    </citation>
    <scope>NUCLEOTIDE SEQUENCE [LARGE SCALE GENOMIC DNA]</scope>
</reference>